<dbReference type="InterPro" id="IPR050362">
    <property type="entry name" value="Cation-dep_OMT"/>
</dbReference>
<keyword evidence="3" id="KW-0489">Methyltransferase</keyword>
<sequence>MKKRKAKSKPPLKKRMDKLDIVFSCPFCGMLSIMASPPDSGQLIALLLKLINPKKTIEIGVFTEYSLLLTALAIPQDGKATIDMDRDTYEMGLPVIKKAGVEHKINFIQSPALSVLDELLEDHENRRSFDFAFVDADKDNYQKYHERLWQLLKVGGIVVYDNTLWNGTVAMPEGSTKEELKPNRLHIVEFNKFLAVDYHFQISQVRLAANYDPTENSITPTQFVYSSPKLAPIEITTVPPISSSIANNSSSAGPTPSKEALLPLTHHLSGKQISKISPPTCKANDVDRSPSTSLINQNPPITAGGDTASLNNSISTTEPQPCLMDGDVLLGTFSSSACTNQPRGNDANHPEPGNTSCLSLRCNEEGNGDLQQSLIDGLNPPPTTNELSATNHSLLSYSNLGDANRRTSPTSYAVQLPNIPSSATEF</sequence>
<feature type="region of interest" description="Disordered" evidence="8">
    <location>
        <begin position="273"/>
        <end position="319"/>
    </location>
</feature>
<dbReference type="GO" id="GO:0032259">
    <property type="term" value="P:methylation"/>
    <property type="evidence" value="ECO:0007669"/>
    <property type="project" value="UniProtKB-KW"/>
</dbReference>
<dbReference type="EMBL" id="AYRZ02000004">
    <property type="protein sequence ID" value="PHT83071.1"/>
    <property type="molecule type" value="Genomic_DNA"/>
</dbReference>
<evidence type="ECO:0000256" key="4">
    <source>
        <dbReference type="ARBA" id="ARBA00022679"/>
    </source>
</evidence>
<evidence type="ECO:0000256" key="5">
    <source>
        <dbReference type="ARBA" id="ARBA00022691"/>
    </source>
</evidence>
<dbReference type="InterPro" id="IPR002935">
    <property type="entry name" value="SAM_O-MeTrfase"/>
</dbReference>
<name>A0A2G2ZMA2_CAPAN</name>
<keyword evidence="4" id="KW-0808">Transferase</keyword>
<dbReference type="AlphaFoldDB" id="A0A2G2ZMA2"/>
<dbReference type="Gene3D" id="3.40.50.150">
    <property type="entry name" value="Vaccinia Virus protein VP39"/>
    <property type="match status" value="1"/>
</dbReference>
<comment type="similarity">
    <text evidence="7">Belongs to the class I-like SAM-binding methyltransferase superfamily. Cation-dependent O-methyltransferase family.</text>
</comment>
<dbReference type="Gramene" id="PHT83071">
    <property type="protein sequence ID" value="PHT83071"/>
    <property type="gene ID" value="T459_11514"/>
</dbReference>
<feature type="compositionally biased region" description="Polar residues" evidence="8">
    <location>
        <begin position="308"/>
        <end position="319"/>
    </location>
</feature>
<keyword evidence="5" id="KW-0949">S-adenosyl-L-methionine</keyword>
<dbReference type="GO" id="GO:0008757">
    <property type="term" value="F:S-adenosylmethionine-dependent methyltransferase activity"/>
    <property type="evidence" value="ECO:0000318"/>
    <property type="project" value="GO_Central"/>
</dbReference>
<accession>A0A2G2ZMA2</accession>
<evidence type="ECO:0000256" key="2">
    <source>
        <dbReference type="ARBA" id="ARBA00012165"/>
    </source>
</evidence>
<organism evidence="9 10">
    <name type="scientific">Capsicum annuum</name>
    <name type="common">Capsicum pepper</name>
    <dbReference type="NCBI Taxonomy" id="4072"/>
    <lineage>
        <taxon>Eukaryota</taxon>
        <taxon>Viridiplantae</taxon>
        <taxon>Streptophyta</taxon>
        <taxon>Embryophyta</taxon>
        <taxon>Tracheophyta</taxon>
        <taxon>Spermatophyta</taxon>
        <taxon>Magnoliopsida</taxon>
        <taxon>eudicotyledons</taxon>
        <taxon>Gunneridae</taxon>
        <taxon>Pentapetalae</taxon>
        <taxon>asterids</taxon>
        <taxon>lamiids</taxon>
        <taxon>Solanales</taxon>
        <taxon>Solanaceae</taxon>
        <taxon>Solanoideae</taxon>
        <taxon>Capsiceae</taxon>
        <taxon>Capsicum</taxon>
    </lineage>
</organism>
<proteinExistence type="inferred from homology"/>
<dbReference type="SUPFAM" id="SSF57783">
    <property type="entry name" value="Zinc beta-ribbon"/>
    <property type="match status" value="1"/>
</dbReference>
<dbReference type="GO" id="GO:0042409">
    <property type="term" value="F:caffeoyl-CoA O-methyltransferase activity"/>
    <property type="evidence" value="ECO:0007669"/>
    <property type="project" value="UniProtKB-EC"/>
</dbReference>
<dbReference type="SUPFAM" id="SSF53335">
    <property type="entry name" value="S-adenosyl-L-methionine-dependent methyltransferases"/>
    <property type="match status" value="1"/>
</dbReference>
<evidence type="ECO:0000256" key="3">
    <source>
        <dbReference type="ARBA" id="ARBA00022603"/>
    </source>
</evidence>
<evidence type="ECO:0000256" key="8">
    <source>
        <dbReference type="SAM" id="MobiDB-lite"/>
    </source>
</evidence>
<dbReference type="STRING" id="4072.A0A2G2ZMA2"/>
<dbReference type="Proteomes" id="UP000222542">
    <property type="component" value="Unassembled WGS sequence"/>
</dbReference>
<dbReference type="PANTHER" id="PTHR10509">
    <property type="entry name" value="O-METHYLTRANSFERASE-RELATED"/>
    <property type="match status" value="1"/>
</dbReference>
<evidence type="ECO:0000313" key="10">
    <source>
        <dbReference type="Proteomes" id="UP000222542"/>
    </source>
</evidence>
<dbReference type="GO" id="GO:0009809">
    <property type="term" value="P:lignin biosynthetic process"/>
    <property type="evidence" value="ECO:0007669"/>
    <property type="project" value="UniProtKB-KW"/>
</dbReference>
<gene>
    <name evidence="9" type="ORF">T459_11514</name>
</gene>
<dbReference type="PROSITE" id="PS51682">
    <property type="entry name" value="SAM_OMT_I"/>
    <property type="match status" value="1"/>
</dbReference>
<comment type="caution">
    <text evidence="9">The sequence shown here is derived from an EMBL/GenBank/DDBJ whole genome shotgun (WGS) entry which is preliminary data.</text>
</comment>
<dbReference type="UniPathway" id="UPA00711"/>
<evidence type="ECO:0000313" key="9">
    <source>
        <dbReference type="EMBL" id="PHT83071.1"/>
    </source>
</evidence>
<dbReference type="PANTHER" id="PTHR10509:SF82">
    <property type="entry name" value="CAFFEOYL-COA O-METHYLTRANSFERASE-LIKE"/>
    <property type="match status" value="1"/>
</dbReference>
<evidence type="ECO:0000256" key="1">
    <source>
        <dbReference type="ARBA" id="ARBA00004928"/>
    </source>
</evidence>
<keyword evidence="10" id="KW-1185">Reference proteome</keyword>
<keyword evidence="6" id="KW-0438">Lignin biosynthesis</keyword>
<reference evidence="9 10" key="1">
    <citation type="journal article" date="2014" name="Nat. Genet.">
        <title>Genome sequence of the hot pepper provides insights into the evolution of pungency in Capsicum species.</title>
        <authorList>
            <person name="Kim S."/>
            <person name="Park M."/>
            <person name="Yeom S.I."/>
            <person name="Kim Y.M."/>
            <person name="Lee J.M."/>
            <person name="Lee H.A."/>
            <person name="Seo E."/>
            <person name="Choi J."/>
            <person name="Cheong K."/>
            <person name="Kim K.T."/>
            <person name="Jung K."/>
            <person name="Lee G.W."/>
            <person name="Oh S.K."/>
            <person name="Bae C."/>
            <person name="Kim S.B."/>
            <person name="Lee H.Y."/>
            <person name="Kim S.Y."/>
            <person name="Kim M.S."/>
            <person name="Kang B.C."/>
            <person name="Jo Y.D."/>
            <person name="Yang H.B."/>
            <person name="Jeong H.J."/>
            <person name="Kang W.H."/>
            <person name="Kwon J.K."/>
            <person name="Shin C."/>
            <person name="Lim J.Y."/>
            <person name="Park J.H."/>
            <person name="Huh J.H."/>
            <person name="Kim J.S."/>
            <person name="Kim B.D."/>
            <person name="Cohen O."/>
            <person name="Paran I."/>
            <person name="Suh M.C."/>
            <person name="Lee S.B."/>
            <person name="Kim Y.K."/>
            <person name="Shin Y."/>
            <person name="Noh S.J."/>
            <person name="Park J."/>
            <person name="Seo Y.S."/>
            <person name="Kwon S.Y."/>
            <person name="Kim H.A."/>
            <person name="Park J.M."/>
            <person name="Kim H.J."/>
            <person name="Choi S.B."/>
            <person name="Bosland P.W."/>
            <person name="Reeves G."/>
            <person name="Jo S.H."/>
            <person name="Lee B.W."/>
            <person name="Cho H.T."/>
            <person name="Choi H.S."/>
            <person name="Lee M.S."/>
            <person name="Yu Y."/>
            <person name="Do Choi Y."/>
            <person name="Park B.S."/>
            <person name="van Deynze A."/>
            <person name="Ashrafi H."/>
            <person name="Hill T."/>
            <person name="Kim W.T."/>
            <person name="Pai H.S."/>
            <person name="Ahn H.K."/>
            <person name="Yeam I."/>
            <person name="Giovannoni J.J."/>
            <person name="Rose J.K."/>
            <person name="Sorensen I."/>
            <person name="Lee S.J."/>
            <person name="Kim R.W."/>
            <person name="Choi I.Y."/>
            <person name="Choi B.S."/>
            <person name="Lim J.S."/>
            <person name="Lee Y.H."/>
            <person name="Choi D."/>
        </authorList>
    </citation>
    <scope>NUCLEOTIDE SEQUENCE [LARGE SCALE GENOMIC DNA]</scope>
    <source>
        <strain evidence="10">cv. CM334</strain>
    </source>
</reference>
<dbReference type="Pfam" id="PF01596">
    <property type="entry name" value="Methyltransf_3"/>
    <property type="match status" value="1"/>
</dbReference>
<evidence type="ECO:0000256" key="6">
    <source>
        <dbReference type="ARBA" id="ARBA00022733"/>
    </source>
</evidence>
<dbReference type="CDD" id="cd02440">
    <property type="entry name" value="AdoMet_MTases"/>
    <property type="match status" value="1"/>
</dbReference>
<reference evidence="9 10" key="2">
    <citation type="journal article" date="2017" name="Genome Biol.">
        <title>New reference genome sequences of hot pepper reveal the massive evolution of plant disease-resistance genes by retroduplication.</title>
        <authorList>
            <person name="Kim S."/>
            <person name="Park J."/>
            <person name="Yeom S.I."/>
            <person name="Kim Y.M."/>
            <person name="Seo E."/>
            <person name="Kim K.T."/>
            <person name="Kim M.S."/>
            <person name="Lee J.M."/>
            <person name="Cheong K."/>
            <person name="Shin H.S."/>
            <person name="Kim S.B."/>
            <person name="Han K."/>
            <person name="Lee J."/>
            <person name="Park M."/>
            <person name="Lee H.A."/>
            <person name="Lee H.Y."/>
            <person name="Lee Y."/>
            <person name="Oh S."/>
            <person name="Lee J.H."/>
            <person name="Choi E."/>
            <person name="Choi E."/>
            <person name="Lee S.E."/>
            <person name="Jeon J."/>
            <person name="Kim H."/>
            <person name="Choi G."/>
            <person name="Song H."/>
            <person name="Lee J."/>
            <person name="Lee S.C."/>
            <person name="Kwon J.K."/>
            <person name="Lee H.Y."/>
            <person name="Koo N."/>
            <person name="Hong Y."/>
            <person name="Kim R.W."/>
            <person name="Kang W.H."/>
            <person name="Huh J.H."/>
            <person name="Kang B.C."/>
            <person name="Yang T.J."/>
            <person name="Lee Y.H."/>
            <person name="Bennetzen J.L."/>
            <person name="Choi D."/>
        </authorList>
    </citation>
    <scope>NUCLEOTIDE SEQUENCE [LARGE SCALE GENOMIC DNA]</scope>
    <source>
        <strain evidence="10">cv. CM334</strain>
    </source>
</reference>
<dbReference type="EC" id="2.1.1.104" evidence="2"/>
<protein>
    <recommendedName>
        <fullName evidence="2">caffeoyl-CoA O-methyltransferase</fullName>
        <ecNumber evidence="2">2.1.1.104</ecNumber>
    </recommendedName>
</protein>
<feature type="compositionally biased region" description="Polar residues" evidence="8">
    <location>
        <begin position="289"/>
        <end position="300"/>
    </location>
</feature>
<dbReference type="InterPro" id="IPR029063">
    <property type="entry name" value="SAM-dependent_MTases_sf"/>
</dbReference>
<comment type="pathway">
    <text evidence="1">Aromatic compound metabolism; phenylpropanoid biosynthesis.</text>
</comment>
<evidence type="ECO:0000256" key="7">
    <source>
        <dbReference type="ARBA" id="ARBA00023453"/>
    </source>
</evidence>